<protein>
    <submittedName>
        <fullName evidence="2">Tryptophan synthase (EC)</fullName>
        <ecNumber evidence="2">4.2.1.20</ecNumber>
    </submittedName>
</protein>
<keyword evidence="1" id="KW-0175">Coiled coil</keyword>
<dbReference type="GO" id="GO:0004834">
    <property type="term" value="F:tryptophan synthase activity"/>
    <property type="evidence" value="ECO:0007669"/>
    <property type="project" value="UniProtKB-EC"/>
</dbReference>
<dbReference type="EC" id="4.2.1.20" evidence="2"/>
<reference evidence="2" key="1">
    <citation type="submission" date="2019-10" db="EMBL/GenBank/DDBJ databases">
        <authorList>
            <person name="Nor Muhammad N."/>
        </authorList>
    </citation>
    <scope>NUCLEOTIDE SEQUENCE</scope>
</reference>
<sequence length="217" mass="24035">MHVVGWDDDDETALVTMLQENTSEQDEEERLIALIESLKGPMAAQGASLKQYMKDTFLPAYNGIKTAHGVLEDKVDLAFGAGLLTFDEVCKKVERIALRDEDELKTAHAEAQRNMARTLEELEHAYARRKELWAALEEDVNRCGNLIILASVLVRCSLLARCHLITSEATRAAAALEGLPTDVEQTIALLEKKAKALDKDTSAAANQKMLRGLLEKM</sequence>
<feature type="coiled-coil region" evidence="1">
    <location>
        <begin position="101"/>
        <end position="128"/>
    </location>
</feature>
<dbReference type="AlphaFoldDB" id="A0A5K1K3U9"/>
<dbReference type="EMBL" id="LR728346">
    <property type="protein sequence ID" value="VWP00300.1"/>
    <property type="molecule type" value="Genomic_DNA"/>
</dbReference>
<accession>A0A5K1K3U9</accession>
<gene>
    <name evidence="2" type="primary">Q4X0J6</name>
</gene>
<proteinExistence type="predicted"/>
<name>A0A5K1K3U9_9APHY</name>
<evidence type="ECO:0000256" key="1">
    <source>
        <dbReference type="SAM" id="Coils"/>
    </source>
</evidence>
<organism evidence="2">
    <name type="scientific">Ganoderma boninense</name>
    <dbReference type="NCBI Taxonomy" id="34458"/>
    <lineage>
        <taxon>Eukaryota</taxon>
        <taxon>Fungi</taxon>
        <taxon>Dikarya</taxon>
        <taxon>Basidiomycota</taxon>
        <taxon>Agaricomycotina</taxon>
        <taxon>Agaricomycetes</taxon>
        <taxon>Polyporales</taxon>
        <taxon>Polyporaceae</taxon>
        <taxon>Ganoderma</taxon>
    </lineage>
</organism>
<evidence type="ECO:0000313" key="2">
    <source>
        <dbReference type="EMBL" id="VWP00300.1"/>
    </source>
</evidence>
<keyword evidence="2" id="KW-0456">Lyase</keyword>